<dbReference type="GO" id="GO:0000145">
    <property type="term" value="C:exocyst"/>
    <property type="evidence" value="ECO:0007669"/>
    <property type="project" value="InterPro"/>
</dbReference>
<feature type="region of interest" description="Disordered" evidence="13">
    <location>
        <begin position="115"/>
        <end position="166"/>
    </location>
</feature>
<proteinExistence type="inferred from homology"/>
<evidence type="ECO:0000256" key="2">
    <source>
        <dbReference type="ARBA" id="ARBA00007210"/>
    </source>
</evidence>
<comment type="caution">
    <text evidence="15">The sequence shown here is derived from an EMBL/GenBank/DDBJ whole genome shotgun (WGS) entry which is preliminary data.</text>
</comment>
<comment type="subcellular location">
    <subcellularLocation>
        <location evidence="1">Cytoplasmic vesicle</location>
        <location evidence="1">Secretory vesicle</location>
    </subcellularLocation>
</comment>
<dbReference type="STRING" id="1081102.A0A168A8I9"/>
<dbReference type="Pfam" id="PF16528">
    <property type="entry name" value="Exo84_C"/>
    <property type="match status" value="1"/>
</dbReference>
<evidence type="ECO:0000256" key="6">
    <source>
        <dbReference type="ARBA" id="ARBA00022927"/>
    </source>
</evidence>
<dbReference type="Gene3D" id="2.30.29.30">
    <property type="entry name" value="Pleckstrin-homology domain (PH domain)/Phosphotyrosine-binding domain (PTB)"/>
    <property type="match status" value="1"/>
</dbReference>
<feature type="coiled-coil region" evidence="12">
    <location>
        <begin position="187"/>
        <end position="250"/>
    </location>
</feature>
<protein>
    <recommendedName>
        <fullName evidence="3">Exocyst complex component EXO84</fullName>
    </recommendedName>
    <alternativeName>
        <fullName evidence="11">Exocyst complex component exo84</fullName>
    </alternativeName>
</protein>
<dbReference type="EMBL" id="AZHD01000001">
    <property type="protein sequence ID" value="OAA68390.1"/>
    <property type="molecule type" value="Genomic_DNA"/>
</dbReference>
<dbReference type="PANTHER" id="PTHR21426">
    <property type="entry name" value="EXOCYST COMPLEX COMPONENT 8"/>
    <property type="match status" value="1"/>
</dbReference>
<feature type="compositionally biased region" description="Gly residues" evidence="13">
    <location>
        <begin position="67"/>
        <end position="79"/>
    </location>
</feature>
<evidence type="ECO:0000256" key="1">
    <source>
        <dbReference type="ARBA" id="ARBA00004398"/>
    </source>
</evidence>
<evidence type="ECO:0000256" key="11">
    <source>
        <dbReference type="ARBA" id="ARBA00071741"/>
    </source>
</evidence>
<evidence type="ECO:0000256" key="4">
    <source>
        <dbReference type="ARBA" id="ARBA00022448"/>
    </source>
</evidence>
<dbReference type="InterPro" id="IPR033961">
    <property type="entry name" value="Exo84"/>
</dbReference>
<keyword evidence="6" id="KW-0653">Protein transport</keyword>
<dbReference type="FunFam" id="2.30.29.30:FF:000264">
    <property type="entry name" value="Potential exocyst complex component Exo84"/>
    <property type="match status" value="1"/>
</dbReference>
<dbReference type="SUPFAM" id="SSF74788">
    <property type="entry name" value="Cullin repeat-like"/>
    <property type="match status" value="1"/>
</dbReference>
<feature type="region of interest" description="Disordered" evidence="13">
    <location>
        <begin position="1"/>
        <end position="83"/>
    </location>
</feature>
<keyword evidence="8" id="KW-0968">Cytoplasmic vesicle</keyword>
<organism evidence="15 16">
    <name type="scientific">Niveomyces insectorum RCEF 264</name>
    <dbReference type="NCBI Taxonomy" id="1081102"/>
    <lineage>
        <taxon>Eukaryota</taxon>
        <taxon>Fungi</taxon>
        <taxon>Dikarya</taxon>
        <taxon>Ascomycota</taxon>
        <taxon>Pezizomycotina</taxon>
        <taxon>Sordariomycetes</taxon>
        <taxon>Hypocreomycetidae</taxon>
        <taxon>Hypocreales</taxon>
        <taxon>Cordycipitaceae</taxon>
        <taxon>Niveomyces</taxon>
    </lineage>
</organism>
<evidence type="ECO:0000256" key="8">
    <source>
        <dbReference type="ARBA" id="ARBA00023329"/>
    </source>
</evidence>
<evidence type="ECO:0000256" key="10">
    <source>
        <dbReference type="ARBA" id="ARBA00065378"/>
    </source>
</evidence>
<evidence type="ECO:0000259" key="14">
    <source>
        <dbReference type="Pfam" id="PF16528"/>
    </source>
</evidence>
<dbReference type="InterPro" id="IPR011993">
    <property type="entry name" value="PH-like_dom_sf"/>
</dbReference>
<dbReference type="GO" id="GO:0015031">
    <property type="term" value="P:protein transport"/>
    <property type="evidence" value="ECO:0007669"/>
    <property type="project" value="UniProtKB-KW"/>
</dbReference>
<evidence type="ECO:0000256" key="13">
    <source>
        <dbReference type="SAM" id="MobiDB-lite"/>
    </source>
</evidence>
<gene>
    <name evidence="15" type="ORF">SPI_00585</name>
</gene>
<keyword evidence="4" id="KW-0813">Transport</keyword>
<dbReference type="GO" id="GO:0006887">
    <property type="term" value="P:exocytosis"/>
    <property type="evidence" value="ECO:0007669"/>
    <property type="project" value="UniProtKB-KW"/>
</dbReference>
<dbReference type="GO" id="GO:0006893">
    <property type="term" value="P:Golgi to plasma membrane transport"/>
    <property type="evidence" value="ECO:0007669"/>
    <property type="project" value="TreeGrafter"/>
</dbReference>
<evidence type="ECO:0000256" key="9">
    <source>
        <dbReference type="ARBA" id="ARBA00057052"/>
    </source>
</evidence>
<evidence type="ECO:0000313" key="16">
    <source>
        <dbReference type="Proteomes" id="UP000076874"/>
    </source>
</evidence>
<evidence type="ECO:0000256" key="5">
    <source>
        <dbReference type="ARBA" id="ARBA00022483"/>
    </source>
</evidence>
<dbReference type="Gene3D" id="1.20.58.1220">
    <property type="entry name" value="Exo84p, C-terminal helical domain"/>
    <property type="match status" value="1"/>
</dbReference>
<dbReference type="PANTHER" id="PTHR21426:SF12">
    <property type="entry name" value="EXOCYST COMPLEX COMPONENT 8"/>
    <property type="match status" value="1"/>
</dbReference>
<evidence type="ECO:0000256" key="7">
    <source>
        <dbReference type="ARBA" id="ARBA00023054"/>
    </source>
</evidence>
<dbReference type="Gene3D" id="1.20.58.1210">
    <property type="entry name" value="Exo84p, N-terminal helical domain"/>
    <property type="match status" value="1"/>
</dbReference>
<dbReference type="InterPro" id="IPR042561">
    <property type="entry name" value="Exo84_C_1"/>
</dbReference>
<dbReference type="GO" id="GO:0030133">
    <property type="term" value="C:transport vesicle"/>
    <property type="evidence" value="ECO:0007669"/>
    <property type="project" value="UniProtKB-SubCell"/>
</dbReference>
<reference evidence="15 16" key="1">
    <citation type="journal article" date="2016" name="Genome Biol. Evol.">
        <title>Divergent and convergent evolution of fungal pathogenicity.</title>
        <authorList>
            <person name="Shang Y."/>
            <person name="Xiao G."/>
            <person name="Zheng P."/>
            <person name="Cen K."/>
            <person name="Zhan S."/>
            <person name="Wang C."/>
        </authorList>
    </citation>
    <scope>NUCLEOTIDE SEQUENCE [LARGE SCALE GENOMIC DNA]</scope>
    <source>
        <strain evidence="15 16">RCEF 264</strain>
    </source>
</reference>
<feature type="domain" description="Exocyst component Exo84 C-terminal" evidence="14">
    <location>
        <begin position="524"/>
        <end position="723"/>
    </location>
</feature>
<evidence type="ECO:0000256" key="3">
    <source>
        <dbReference type="ARBA" id="ARBA00021269"/>
    </source>
</evidence>
<feature type="compositionally biased region" description="Gly residues" evidence="13">
    <location>
        <begin position="138"/>
        <end position="162"/>
    </location>
</feature>
<sequence>MSEGLKISLRSGPKRKGRSGRPVISAPRQISAPLSNSGLSSGPAPRVPEAPRPVGDAQPIPRITQPPGGGGGGGGGGGKTSDYIKRRYSTRFNDLPNNEFAPPVPSIPSFDRYESAARKPAGANTLPISRGIDDRGGHGGAVGGGSGGGGGGGGGSSGGGGAPIPVDVKALRDPKLAPDQYVATMLSDASEEDIVRYEEALQKLRARAAADLQQNIYQNRTQFIKISKEAEKLKSEMRTLRNLMADLKTNTTALRSASSTSTAPQTGGNSLAAAADASGLGAAGFSTGLSKRDKRSSVADRTALWNSQMQALYKNVEGSQKFLPMALGRHVVQNAGQWIELDNATYKSRRAMQIFLLNDHLLVASRKKRKIDGPGSASSGPMLKLVADRCWSLLDIEVIDMAGFGESVSSPGFGGGGGGGGNAGRSKLVDAIMVRGVGQETVLYRTEKADDPEKAALLLNIRKVVEELRRGIQSEMEANNKAKETINYFASRDPGLLQKTDLLETLSDIKDMLIEVDGKQQNLRWVESQMDELDIDIALQQFEPSVARVEKMQSLARGLKNNAVAQDFIEFKVEERSARLAALIIRELIDTHNEQRKTRRNVLWLARLGFEDRAREAYLEARSEIIQKRTRQCIFQGDLHLYIWEISFVYFTIIRNTVSCFQSCFPPVMMSACVKWAKEEVEAFNRILARQLSSTERGGEAWNKCMEQAHEHAKMLSDVSLDFRNLVGQDLLTEAPAATRVPSGPVGLGLS</sequence>
<dbReference type="InterPro" id="IPR032403">
    <property type="entry name" value="Exo84_C"/>
</dbReference>
<dbReference type="InterPro" id="IPR016159">
    <property type="entry name" value="Cullin_repeat-like_dom_sf"/>
</dbReference>
<dbReference type="Pfam" id="PF08700">
    <property type="entry name" value="VPS51_Exo84_N"/>
    <property type="match status" value="1"/>
</dbReference>
<dbReference type="Proteomes" id="UP000076874">
    <property type="component" value="Unassembled WGS sequence"/>
</dbReference>
<comment type="subunit">
    <text evidence="10">Component of the exocyst complex.</text>
</comment>
<dbReference type="AlphaFoldDB" id="A0A168A8I9"/>
<keyword evidence="16" id="KW-1185">Reference proteome</keyword>
<dbReference type="Pfam" id="PF25345">
    <property type="entry name" value="PH_EXO84"/>
    <property type="match status" value="1"/>
</dbReference>
<keyword evidence="7 12" id="KW-0175">Coiled coil</keyword>
<keyword evidence="5" id="KW-0268">Exocytosis</keyword>
<name>A0A168A8I9_9HYPO</name>
<dbReference type="InterPro" id="IPR042560">
    <property type="entry name" value="Exo84_C_2"/>
</dbReference>
<comment type="function">
    <text evidence="9">Involved in the secretory pathway as part of the exocyst complex which tethers secretory vesicles to the sites of exocytosis. Plays a role in both the assembly of the exocyst and the polarization of this complex to specific sites of the plasma membrane for exocytosis. Also involved in assembly of the spliceosome.</text>
</comment>
<evidence type="ECO:0000313" key="15">
    <source>
        <dbReference type="EMBL" id="OAA68390.1"/>
    </source>
</evidence>
<dbReference type="OrthoDB" id="642193at2759"/>
<evidence type="ECO:0000256" key="12">
    <source>
        <dbReference type="SAM" id="Coils"/>
    </source>
</evidence>
<comment type="similarity">
    <text evidence="2">Belongs to the EXO84 family.</text>
</comment>
<accession>A0A168A8I9</accession>